<evidence type="ECO:0000313" key="2">
    <source>
        <dbReference type="EMBL" id="KAF7362175.1"/>
    </source>
</evidence>
<dbReference type="Proteomes" id="UP000620124">
    <property type="component" value="Unassembled WGS sequence"/>
</dbReference>
<dbReference type="GO" id="GO:0016020">
    <property type="term" value="C:membrane"/>
    <property type="evidence" value="ECO:0007669"/>
    <property type="project" value="InterPro"/>
</dbReference>
<organism evidence="2 3">
    <name type="scientific">Mycena venus</name>
    <dbReference type="NCBI Taxonomy" id="2733690"/>
    <lineage>
        <taxon>Eukaryota</taxon>
        <taxon>Fungi</taxon>
        <taxon>Dikarya</taxon>
        <taxon>Basidiomycota</taxon>
        <taxon>Agaricomycotina</taxon>
        <taxon>Agaricomycetes</taxon>
        <taxon>Agaricomycetidae</taxon>
        <taxon>Agaricales</taxon>
        <taxon>Marasmiineae</taxon>
        <taxon>Mycenaceae</taxon>
        <taxon>Mycena</taxon>
    </lineage>
</organism>
<dbReference type="InterPro" id="IPR006813">
    <property type="entry name" value="Glyco_trans_17"/>
</dbReference>
<evidence type="ECO:0000313" key="3">
    <source>
        <dbReference type="Proteomes" id="UP000620124"/>
    </source>
</evidence>
<evidence type="ECO:0000256" key="1">
    <source>
        <dbReference type="SAM" id="Phobius"/>
    </source>
</evidence>
<protein>
    <submittedName>
        <fullName evidence="2">Glycosyltransferase family 17 protein</fullName>
    </submittedName>
</protein>
<comment type="caution">
    <text evidence="2">The sequence shown here is derived from an EMBL/GenBank/DDBJ whole genome shotgun (WGS) entry which is preliminary data.</text>
</comment>
<gene>
    <name evidence="2" type="ORF">MVEN_00563600</name>
</gene>
<dbReference type="GO" id="GO:0003830">
    <property type="term" value="F:beta-1,4-mannosylglycoprotein 4-beta-N-acetylglucosaminyltransferase activity"/>
    <property type="evidence" value="ECO:0007669"/>
    <property type="project" value="InterPro"/>
</dbReference>
<proteinExistence type="predicted"/>
<keyword evidence="1" id="KW-1133">Transmembrane helix</keyword>
<feature type="transmembrane region" description="Helical" evidence="1">
    <location>
        <begin position="12"/>
        <end position="29"/>
    </location>
</feature>
<dbReference type="AlphaFoldDB" id="A0A8H6YJA9"/>
<keyword evidence="1" id="KW-0812">Transmembrane</keyword>
<dbReference type="EMBL" id="JACAZI010000004">
    <property type="protein sequence ID" value="KAF7362175.1"/>
    <property type="molecule type" value="Genomic_DNA"/>
</dbReference>
<dbReference type="OrthoDB" id="6474464at2759"/>
<dbReference type="GO" id="GO:0006044">
    <property type="term" value="P:N-acetylglucosamine metabolic process"/>
    <property type="evidence" value="ECO:0007669"/>
    <property type="project" value="TreeGrafter"/>
</dbReference>
<name>A0A8H6YJA9_9AGAR</name>
<dbReference type="PANTHER" id="PTHR12224">
    <property type="entry name" value="BETA-1,4-MANNOSYL-GLYCOPROTEIN BETA-1,4-N-ACETYLGLUCOSAMINYL-TRANSFERASE"/>
    <property type="match status" value="1"/>
</dbReference>
<keyword evidence="2" id="KW-0808">Transferase</keyword>
<dbReference type="Pfam" id="PF04724">
    <property type="entry name" value="Glyco_transf_17"/>
    <property type="match status" value="1"/>
</dbReference>
<keyword evidence="3" id="KW-1185">Reference proteome</keyword>
<dbReference type="PANTHER" id="PTHR12224:SF0">
    <property type="entry name" value="BETA-1,4-MANNOSYL-GLYCOPROTEIN 4-BETA-N-ACETYLGLUCOSAMINYLTRANSFERASE"/>
    <property type="match status" value="1"/>
</dbReference>
<sequence length="393" mass="44797">MACAIPRGRGRMLLILAFLMAIILFYLVSQNHYQVLVYAPGHYSNLEGSMSTGRLKTRFRAQPVPIWDKAEGPKNIVTHYYSEGLDINADVCRLHGWKPREGSRVKVLDAILMSTELDLLEIRMNELDPVVDRFFIIESNATFTGLPKETFFALNRARFAKFEKKIIYRLVPGYPLEPGQSPFEQENNHRVQMTSMLRANMAEFLPDTQSLVIMSDVDELPSANSIELLRTCDFGPSIHLQLRNYLYSFEWLVGFTSWRASVHVWGPDTYYRHGQSSETMLADAGWHCSYCFRTIPEYVTKMQGFSHADRIGGRLDLLDPKRIQDTICRGKDIFGMLPEAYSYVDLFSKLSLEPLTTAVGLPLFLTQNAERFRFLLPGGCQREAPRPSTGTGP</sequence>
<reference evidence="2" key="1">
    <citation type="submission" date="2020-05" db="EMBL/GenBank/DDBJ databases">
        <title>Mycena genomes resolve the evolution of fungal bioluminescence.</title>
        <authorList>
            <person name="Tsai I.J."/>
        </authorList>
    </citation>
    <scope>NUCLEOTIDE SEQUENCE</scope>
    <source>
        <strain evidence="2">CCC161011</strain>
    </source>
</reference>
<accession>A0A8H6YJA9</accession>
<keyword evidence="1" id="KW-0472">Membrane</keyword>